<keyword evidence="1" id="KW-0489">Methyltransferase</keyword>
<evidence type="ECO:0000256" key="3">
    <source>
        <dbReference type="ARBA" id="ARBA00022691"/>
    </source>
</evidence>
<sequence>MHMPEYFRKFGYKVPIDHHNGPFQWALDTKMSYFEMTQADPEKLNDFSVYMSGIRVTRKHWIEWFPVAEQLLSGFSGGKDDVLLVDMGGAYGHDLEKFLEKFPEAKGHLVLQDLPNTIGNITSLSEGIRAMPHDIFTEQSVKGARAYYTHFLFHDFPDEKCRQILCNLKSSMKPGYSKVLLNESILPERDCPAFFAAGDLNMMSCVAGIKRTEKQWAELVESAGLQLVKIWKSPFSGDEEGVVEAVLRE</sequence>
<evidence type="ECO:0000313" key="5">
    <source>
        <dbReference type="EMBL" id="TVY78544.1"/>
    </source>
</evidence>
<name>A0A8T9C3G9_9HELO</name>
<dbReference type="InterPro" id="IPR029063">
    <property type="entry name" value="SAM-dependent_MTases_sf"/>
</dbReference>
<dbReference type="PANTHER" id="PTHR43712:SF1">
    <property type="entry name" value="HYPOTHETICAL O-METHYLTRANSFERASE (EUROFUNG)-RELATED"/>
    <property type="match status" value="1"/>
</dbReference>
<gene>
    <name evidence="5" type="primary">asqD_2</name>
    <name evidence="5" type="ORF">LSUE1_G006311</name>
</gene>
<evidence type="ECO:0000256" key="2">
    <source>
        <dbReference type="ARBA" id="ARBA00022679"/>
    </source>
</evidence>
<dbReference type="PROSITE" id="PS51683">
    <property type="entry name" value="SAM_OMT_II"/>
    <property type="match status" value="1"/>
</dbReference>
<feature type="domain" description="O-methyltransferase C-terminal" evidence="4">
    <location>
        <begin position="31"/>
        <end position="225"/>
    </location>
</feature>
<dbReference type="InterPro" id="IPR016461">
    <property type="entry name" value="COMT-like"/>
</dbReference>
<keyword evidence="2" id="KW-0808">Transferase</keyword>
<dbReference type="PANTHER" id="PTHR43712">
    <property type="entry name" value="PUTATIVE (AFU_ORTHOLOGUE AFUA_4G14580)-RELATED"/>
    <property type="match status" value="1"/>
</dbReference>
<reference evidence="5 6" key="1">
    <citation type="submission" date="2018-05" db="EMBL/GenBank/DDBJ databases">
        <title>Genome sequencing and assembly of the regulated plant pathogen Lachnellula willkommii and related sister species for the development of diagnostic species identification markers.</title>
        <authorList>
            <person name="Giroux E."/>
            <person name="Bilodeau G."/>
        </authorList>
    </citation>
    <scope>NUCLEOTIDE SEQUENCE [LARGE SCALE GENOMIC DNA]</scope>
    <source>
        <strain evidence="5 6">CBS 268.59</strain>
    </source>
</reference>
<dbReference type="EMBL" id="QGMK01000737">
    <property type="protein sequence ID" value="TVY78544.1"/>
    <property type="molecule type" value="Genomic_DNA"/>
</dbReference>
<dbReference type="OrthoDB" id="1535081at2759"/>
<dbReference type="Gene3D" id="3.40.50.150">
    <property type="entry name" value="Vaccinia Virus protein VP39"/>
    <property type="match status" value="1"/>
</dbReference>
<dbReference type="AlphaFoldDB" id="A0A8T9C3G9"/>
<accession>A0A8T9C3G9</accession>
<dbReference type="SUPFAM" id="SSF53335">
    <property type="entry name" value="S-adenosyl-L-methionine-dependent methyltransferases"/>
    <property type="match status" value="1"/>
</dbReference>
<dbReference type="InterPro" id="IPR001077">
    <property type="entry name" value="COMT_C"/>
</dbReference>
<dbReference type="Proteomes" id="UP000469558">
    <property type="component" value="Unassembled WGS sequence"/>
</dbReference>
<evidence type="ECO:0000313" key="6">
    <source>
        <dbReference type="Proteomes" id="UP000469558"/>
    </source>
</evidence>
<keyword evidence="6" id="KW-1185">Reference proteome</keyword>
<keyword evidence="3" id="KW-0949">S-adenosyl-L-methionine</keyword>
<dbReference type="GO" id="GO:0032259">
    <property type="term" value="P:methylation"/>
    <property type="evidence" value="ECO:0007669"/>
    <property type="project" value="UniProtKB-KW"/>
</dbReference>
<protein>
    <submittedName>
        <fullName evidence="5">O-methyltransferase asqD</fullName>
    </submittedName>
</protein>
<proteinExistence type="predicted"/>
<dbReference type="GO" id="GO:0008171">
    <property type="term" value="F:O-methyltransferase activity"/>
    <property type="evidence" value="ECO:0007669"/>
    <property type="project" value="InterPro"/>
</dbReference>
<evidence type="ECO:0000259" key="4">
    <source>
        <dbReference type="Pfam" id="PF00891"/>
    </source>
</evidence>
<evidence type="ECO:0000256" key="1">
    <source>
        <dbReference type="ARBA" id="ARBA00022603"/>
    </source>
</evidence>
<comment type="caution">
    <text evidence="5">The sequence shown here is derived from an EMBL/GenBank/DDBJ whole genome shotgun (WGS) entry which is preliminary data.</text>
</comment>
<organism evidence="5 6">
    <name type="scientific">Lachnellula suecica</name>
    <dbReference type="NCBI Taxonomy" id="602035"/>
    <lineage>
        <taxon>Eukaryota</taxon>
        <taxon>Fungi</taxon>
        <taxon>Dikarya</taxon>
        <taxon>Ascomycota</taxon>
        <taxon>Pezizomycotina</taxon>
        <taxon>Leotiomycetes</taxon>
        <taxon>Helotiales</taxon>
        <taxon>Lachnaceae</taxon>
        <taxon>Lachnellula</taxon>
    </lineage>
</organism>
<dbReference type="Pfam" id="PF00891">
    <property type="entry name" value="Methyltransf_2"/>
    <property type="match status" value="1"/>
</dbReference>